<dbReference type="GO" id="GO:0031119">
    <property type="term" value="P:tRNA pseudouridine synthesis"/>
    <property type="evidence" value="ECO:0007669"/>
    <property type="project" value="UniProtKB-UniRule"/>
</dbReference>
<evidence type="ECO:0000256" key="1">
    <source>
        <dbReference type="ARBA" id="ARBA00009375"/>
    </source>
</evidence>
<dbReference type="PANTHER" id="PTHR11142">
    <property type="entry name" value="PSEUDOURIDYLATE SYNTHASE"/>
    <property type="match status" value="1"/>
</dbReference>
<dbReference type="InterPro" id="IPR020095">
    <property type="entry name" value="PsdUridine_synth_TruA_C"/>
</dbReference>
<evidence type="ECO:0000256" key="5">
    <source>
        <dbReference type="PIRSR" id="PIRSR001430-1"/>
    </source>
</evidence>
<dbReference type="AlphaFoldDB" id="A0A1J1E4Y2"/>
<evidence type="ECO:0000256" key="7">
    <source>
        <dbReference type="RuleBase" id="RU003792"/>
    </source>
</evidence>
<reference evidence="9 10" key="1">
    <citation type="submission" date="2014-03" db="EMBL/GenBank/DDBJ databases">
        <title>complete genome sequence of Flavobacteriaceae bacterium JBKA-6.</title>
        <authorList>
            <person name="Takano T."/>
            <person name="Nakamura Y."/>
            <person name="Takuma S."/>
            <person name="Yasuike M."/>
            <person name="Matsuyama T."/>
            <person name="Sakai T."/>
            <person name="Fujiwara A."/>
            <person name="Kimoto K."/>
            <person name="Fukuda Y."/>
            <person name="Kondo H."/>
            <person name="Hirono I."/>
            <person name="Nakayasu C."/>
        </authorList>
    </citation>
    <scope>NUCLEOTIDE SEQUENCE [LARGE SCALE GENOMIC DNA]</scope>
    <source>
        <strain evidence="9 10">JBKA-6</strain>
    </source>
</reference>
<keyword evidence="10" id="KW-1185">Reference proteome</keyword>
<dbReference type="InterPro" id="IPR001406">
    <property type="entry name" value="PsdUridine_synth_TruA"/>
</dbReference>
<evidence type="ECO:0000313" key="9">
    <source>
        <dbReference type="EMBL" id="BAV95116.1"/>
    </source>
</evidence>
<accession>A0A1J1E4Y2</accession>
<feature type="binding site" evidence="4 6">
    <location>
        <position position="110"/>
    </location>
    <ligand>
        <name>substrate</name>
    </ligand>
</feature>
<dbReference type="GO" id="GO:0160147">
    <property type="term" value="F:tRNA pseudouridine(38-40) synthase activity"/>
    <property type="evidence" value="ECO:0007669"/>
    <property type="project" value="UniProtKB-EC"/>
</dbReference>
<dbReference type="HAMAP" id="MF_00171">
    <property type="entry name" value="TruA"/>
    <property type="match status" value="1"/>
</dbReference>
<dbReference type="Pfam" id="PF01416">
    <property type="entry name" value="PseudoU_synth_1"/>
    <property type="match status" value="2"/>
</dbReference>
<feature type="domain" description="Pseudouridine synthase I TruA alpha/beta" evidence="8">
    <location>
        <begin position="9"/>
        <end position="104"/>
    </location>
</feature>
<protein>
    <recommendedName>
        <fullName evidence="4">tRNA pseudouridine synthase A</fullName>
        <ecNumber evidence="4">5.4.99.12</ecNumber>
    </recommendedName>
    <alternativeName>
        <fullName evidence="4">tRNA pseudouridine(38-40) synthase</fullName>
    </alternativeName>
    <alternativeName>
        <fullName evidence="4">tRNA pseudouridylate synthase I</fullName>
    </alternativeName>
    <alternativeName>
        <fullName evidence="4">tRNA-uridine isomerase I</fullName>
    </alternativeName>
</protein>
<name>A0A1J1E4Y2_9FLAO</name>
<dbReference type="KEGG" id="ise:JBKA6_1103"/>
<feature type="domain" description="Pseudouridine synthase I TruA alpha/beta" evidence="8">
    <location>
        <begin position="151"/>
        <end position="242"/>
    </location>
</feature>
<dbReference type="EC" id="5.4.99.12" evidence="4"/>
<dbReference type="InterPro" id="IPR020094">
    <property type="entry name" value="TruA/RsuA/RluB/E/F_N"/>
</dbReference>
<dbReference type="NCBIfam" id="TIGR00071">
    <property type="entry name" value="hisT_truA"/>
    <property type="match status" value="1"/>
</dbReference>
<comment type="catalytic activity">
    <reaction evidence="4 7">
        <text>uridine(38/39/40) in tRNA = pseudouridine(38/39/40) in tRNA</text>
        <dbReference type="Rhea" id="RHEA:22376"/>
        <dbReference type="Rhea" id="RHEA-COMP:10085"/>
        <dbReference type="Rhea" id="RHEA-COMP:10087"/>
        <dbReference type="ChEBI" id="CHEBI:65314"/>
        <dbReference type="ChEBI" id="CHEBI:65315"/>
        <dbReference type="EC" id="5.4.99.12"/>
    </reaction>
</comment>
<evidence type="ECO:0000256" key="3">
    <source>
        <dbReference type="ARBA" id="ARBA00023235"/>
    </source>
</evidence>
<comment type="subunit">
    <text evidence="4">Homodimer.</text>
</comment>
<comment type="similarity">
    <text evidence="1 4 7">Belongs to the tRNA pseudouridine synthase TruA family.</text>
</comment>
<evidence type="ECO:0000256" key="2">
    <source>
        <dbReference type="ARBA" id="ARBA00022694"/>
    </source>
</evidence>
<dbReference type="GO" id="GO:0003723">
    <property type="term" value="F:RNA binding"/>
    <property type="evidence" value="ECO:0007669"/>
    <property type="project" value="InterPro"/>
</dbReference>
<keyword evidence="2 4" id="KW-0819">tRNA processing</keyword>
<proteinExistence type="inferred from homology"/>
<keyword evidence="3 4" id="KW-0413">Isomerase</keyword>
<dbReference type="EMBL" id="AP014564">
    <property type="protein sequence ID" value="BAV95116.1"/>
    <property type="molecule type" value="Genomic_DNA"/>
</dbReference>
<dbReference type="FunFam" id="3.30.70.580:FF:000001">
    <property type="entry name" value="tRNA pseudouridine synthase A"/>
    <property type="match status" value="1"/>
</dbReference>
<dbReference type="SUPFAM" id="SSF55120">
    <property type="entry name" value="Pseudouridine synthase"/>
    <property type="match status" value="1"/>
</dbReference>
<dbReference type="InterPro" id="IPR020097">
    <property type="entry name" value="PsdUridine_synth_TruA_a/b_dom"/>
</dbReference>
<dbReference type="Gene3D" id="3.30.70.580">
    <property type="entry name" value="Pseudouridine synthase I, catalytic domain, N-terminal subdomain"/>
    <property type="match status" value="1"/>
</dbReference>
<dbReference type="Gene3D" id="3.30.70.660">
    <property type="entry name" value="Pseudouridine synthase I, catalytic domain, C-terminal subdomain"/>
    <property type="match status" value="1"/>
</dbReference>
<sequence>MMRYFIEISYCGYDYCGWQIQPEQYTIQGIIEDRISKILGKQINIVGASRTDSGVHAKQTFAHFDTDIIENIDKLVFKLNMFLPKDISIRNIFQVNADSHARFDATSRTYKYYISTVKNSFTYNYTYQIYNFLLDIEKMNESCKVLLDYTDFKCFSKSNTDVFTYNCDITLAHWEKKEDLLIFTIRSNRFLRNMVRAIVGTMMEISRDKITIDDLKNIIENSSNVSYSVPARGLYLTEIDYPKEIFKRNTIA</sequence>
<gene>
    <name evidence="4" type="primary">truA</name>
    <name evidence="9" type="ORF">JBKA6_1103</name>
</gene>
<comment type="function">
    <text evidence="4">Formation of pseudouridine at positions 38, 39 and 40 in the anticodon stem and loop of transfer RNAs.</text>
</comment>
<dbReference type="PANTHER" id="PTHR11142:SF0">
    <property type="entry name" value="TRNA PSEUDOURIDINE SYNTHASE-LIKE 1"/>
    <property type="match status" value="1"/>
</dbReference>
<dbReference type="CDD" id="cd02570">
    <property type="entry name" value="PseudoU_synth_EcTruA"/>
    <property type="match status" value="1"/>
</dbReference>
<organism evidence="9 10">
    <name type="scientific">Ichthyobacterium seriolicida</name>
    <dbReference type="NCBI Taxonomy" id="242600"/>
    <lineage>
        <taxon>Bacteria</taxon>
        <taxon>Pseudomonadati</taxon>
        <taxon>Bacteroidota</taxon>
        <taxon>Flavobacteriia</taxon>
        <taxon>Flavobacteriales</taxon>
        <taxon>Ichthyobacteriaceae</taxon>
        <taxon>Ichthyobacterium</taxon>
    </lineage>
</organism>
<comment type="caution">
    <text evidence="4">Lacks conserved residue(s) required for the propagation of feature annotation.</text>
</comment>
<dbReference type="PIRSF" id="PIRSF001430">
    <property type="entry name" value="tRNA_psdUrid_synth"/>
    <property type="match status" value="1"/>
</dbReference>
<evidence type="ECO:0000313" key="10">
    <source>
        <dbReference type="Proteomes" id="UP000243197"/>
    </source>
</evidence>
<evidence type="ECO:0000259" key="8">
    <source>
        <dbReference type="Pfam" id="PF01416"/>
    </source>
</evidence>
<dbReference type="Proteomes" id="UP000243197">
    <property type="component" value="Chromosome"/>
</dbReference>
<dbReference type="InterPro" id="IPR020103">
    <property type="entry name" value="PsdUridine_synth_cat_dom_sf"/>
</dbReference>
<evidence type="ECO:0000256" key="6">
    <source>
        <dbReference type="PIRSR" id="PIRSR001430-2"/>
    </source>
</evidence>
<feature type="active site" description="Nucleophile" evidence="4 5">
    <location>
        <position position="52"/>
    </location>
</feature>
<evidence type="ECO:0000256" key="4">
    <source>
        <dbReference type="HAMAP-Rule" id="MF_00171"/>
    </source>
</evidence>